<gene>
    <name evidence="1" type="ORF">PC129_g11756</name>
</gene>
<accession>A0A8T1HZD7</accession>
<dbReference type="Proteomes" id="UP000760860">
    <property type="component" value="Unassembled WGS sequence"/>
</dbReference>
<protein>
    <submittedName>
        <fullName evidence="1">Uncharacterized protein</fullName>
    </submittedName>
</protein>
<proteinExistence type="predicted"/>
<organism evidence="1 2">
    <name type="scientific">Phytophthora cactorum</name>
    <dbReference type="NCBI Taxonomy" id="29920"/>
    <lineage>
        <taxon>Eukaryota</taxon>
        <taxon>Sar</taxon>
        <taxon>Stramenopiles</taxon>
        <taxon>Oomycota</taxon>
        <taxon>Peronosporomycetes</taxon>
        <taxon>Peronosporales</taxon>
        <taxon>Peronosporaceae</taxon>
        <taxon>Phytophthora</taxon>
    </lineage>
</organism>
<name>A0A8T1HZD7_9STRA</name>
<evidence type="ECO:0000313" key="1">
    <source>
        <dbReference type="EMBL" id="KAG3217419.1"/>
    </source>
</evidence>
<sequence length="112" mass="12223">MVAESFTTVGPPALTEARREWFDSNARQVRAGEGLFDGDSGSVLAIERAFGVFASIQDSHAAPFIGYISCEFSLMQVASLYLSLRFQDCWSHSSQLYQQYPTGECVAATGVN</sequence>
<evidence type="ECO:0000313" key="2">
    <source>
        <dbReference type="Proteomes" id="UP000760860"/>
    </source>
</evidence>
<reference evidence="1" key="1">
    <citation type="submission" date="2018-05" db="EMBL/GenBank/DDBJ databases">
        <title>Effector identification in a new, highly contiguous assembly of the strawberry crown rot pathogen Phytophthora cactorum.</title>
        <authorList>
            <person name="Armitage A.D."/>
            <person name="Nellist C.F."/>
            <person name="Bates H."/>
            <person name="Vickerstaff R.J."/>
            <person name="Harrison R.J."/>
        </authorList>
    </citation>
    <scope>NUCLEOTIDE SEQUENCE</scope>
    <source>
        <strain evidence="1">P421</strain>
    </source>
</reference>
<dbReference type="EMBL" id="RCMV01000423">
    <property type="protein sequence ID" value="KAG3217419.1"/>
    <property type="molecule type" value="Genomic_DNA"/>
</dbReference>
<dbReference type="AlphaFoldDB" id="A0A8T1HZD7"/>
<comment type="caution">
    <text evidence="1">The sequence shown here is derived from an EMBL/GenBank/DDBJ whole genome shotgun (WGS) entry which is preliminary data.</text>
</comment>